<feature type="domain" description="C2H2-type" evidence="6">
    <location>
        <begin position="872"/>
        <end position="899"/>
    </location>
</feature>
<feature type="domain" description="C2H2-type" evidence="6">
    <location>
        <begin position="844"/>
        <end position="871"/>
    </location>
</feature>
<dbReference type="EMBL" id="JTDY01000411">
    <property type="protein sequence ID" value="KOB77319.1"/>
    <property type="molecule type" value="Genomic_DNA"/>
</dbReference>
<evidence type="ECO:0000313" key="8">
    <source>
        <dbReference type="Proteomes" id="UP000037510"/>
    </source>
</evidence>
<dbReference type="Gene3D" id="3.30.160.60">
    <property type="entry name" value="Classic Zinc Finger"/>
    <property type="match status" value="8"/>
</dbReference>
<evidence type="ECO:0000259" key="6">
    <source>
        <dbReference type="PROSITE" id="PS50157"/>
    </source>
</evidence>
<feature type="domain" description="C2H2-type" evidence="6">
    <location>
        <begin position="460"/>
        <end position="488"/>
    </location>
</feature>
<keyword evidence="3 5" id="KW-0863">Zinc-finger</keyword>
<dbReference type="SUPFAM" id="SSF57667">
    <property type="entry name" value="beta-beta-alpha zinc fingers"/>
    <property type="match status" value="8"/>
</dbReference>
<dbReference type="InterPro" id="IPR013087">
    <property type="entry name" value="Znf_C2H2_type"/>
</dbReference>
<keyword evidence="4" id="KW-0862">Zinc</keyword>
<gene>
    <name evidence="7" type="ORF">OBRU01_03300</name>
</gene>
<organism evidence="7 8">
    <name type="scientific">Operophtera brumata</name>
    <name type="common">Winter moth</name>
    <name type="synonym">Phalaena brumata</name>
    <dbReference type="NCBI Taxonomy" id="104452"/>
    <lineage>
        <taxon>Eukaryota</taxon>
        <taxon>Metazoa</taxon>
        <taxon>Ecdysozoa</taxon>
        <taxon>Arthropoda</taxon>
        <taxon>Hexapoda</taxon>
        <taxon>Insecta</taxon>
        <taxon>Pterygota</taxon>
        <taxon>Neoptera</taxon>
        <taxon>Endopterygota</taxon>
        <taxon>Lepidoptera</taxon>
        <taxon>Glossata</taxon>
        <taxon>Ditrysia</taxon>
        <taxon>Geometroidea</taxon>
        <taxon>Geometridae</taxon>
        <taxon>Larentiinae</taxon>
        <taxon>Operophtera</taxon>
    </lineage>
</organism>
<keyword evidence="1" id="KW-0479">Metal-binding</keyword>
<feature type="domain" description="C2H2-type" evidence="6">
    <location>
        <begin position="750"/>
        <end position="777"/>
    </location>
</feature>
<dbReference type="PANTHER" id="PTHR24379:SF121">
    <property type="entry name" value="C2H2-TYPE DOMAIN-CONTAINING PROTEIN"/>
    <property type="match status" value="1"/>
</dbReference>
<dbReference type="PROSITE" id="PS50157">
    <property type="entry name" value="ZINC_FINGER_C2H2_2"/>
    <property type="match status" value="10"/>
</dbReference>
<feature type="domain" description="C2H2-type" evidence="6">
    <location>
        <begin position="69"/>
        <end position="96"/>
    </location>
</feature>
<dbReference type="FunFam" id="3.30.160.60:FF:000100">
    <property type="entry name" value="Zinc finger 45-like"/>
    <property type="match status" value="1"/>
</dbReference>
<dbReference type="Pfam" id="PF00096">
    <property type="entry name" value="zf-C2H2"/>
    <property type="match status" value="5"/>
</dbReference>
<dbReference type="InterPro" id="IPR036236">
    <property type="entry name" value="Znf_C2H2_sf"/>
</dbReference>
<protein>
    <recommendedName>
        <fullName evidence="6">C2H2-type domain-containing protein</fullName>
    </recommendedName>
</protein>
<reference evidence="7 8" key="1">
    <citation type="journal article" date="2015" name="Genome Biol. Evol.">
        <title>The genome of winter moth (Operophtera brumata) provides a genomic perspective on sexual dimorphism and phenology.</title>
        <authorList>
            <person name="Derks M.F."/>
            <person name="Smit S."/>
            <person name="Salis L."/>
            <person name="Schijlen E."/>
            <person name="Bossers A."/>
            <person name="Mateman C."/>
            <person name="Pijl A.S."/>
            <person name="de Ridder D."/>
            <person name="Groenen M.A."/>
            <person name="Visser M.E."/>
            <person name="Megens H.J."/>
        </authorList>
    </citation>
    <scope>NUCLEOTIDE SEQUENCE [LARGE SCALE GENOMIC DNA]</scope>
    <source>
        <strain evidence="7">WM2013NL</strain>
        <tissue evidence="7">Head and thorax</tissue>
    </source>
</reference>
<proteinExistence type="predicted"/>
<dbReference type="PROSITE" id="PS00028">
    <property type="entry name" value="ZINC_FINGER_C2H2_1"/>
    <property type="match status" value="10"/>
</dbReference>
<dbReference type="SMART" id="SM00355">
    <property type="entry name" value="ZnF_C2H2"/>
    <property type="match status" value="20"/>
</dbReference>
<comment type="caution">
    <text evidence="7">The sequence shown here is derived from an EMBL/GenBank/DDBJ whole genome shotgun (WGS) entry which is preliminary data.</text>
</comment>
<dbReference type="GO" id="GO:0008270">
    <property type="term" value="F:zinc ion binding"/>
    <property type="evidence" value="ECO:0007669"/>
    <property type="project" value="UniProtKB-KW"/>
</dbReference>
<evidence type="ECO:0000313" key="7">
    <source>
        <dbReference type="EMBL" id="KOB77319.1"/>
    </source>
</evidence>
<dbReference type="STRING" id="104452.A0A0L7LPJ4"/>
<dbReference type="Pfam" id="PF13912">
    <property type="entry name" value="zf-C2H2_6"/>
    <property type="match status" value="2"/>
</dbReference>
<feature type="domain" description="C2H2-type" evidence="6">
    <location>
        <begin position="567"/>
        <end position="589"/>
    </location>
</feature>
<feature type="domain" description="C2H2-type" evidence="6">
    <location>
        <begin position="182"/>
        <end position="209"/>
    </location>
</feature>
<evidence type="ECO:0000256" key="1">
    <source>
        <dbReference type="ARBA" id="ARBA00022723"/>
    </source>
</evidence>
<dbReference type="AlphaFoldDB" id="A0A0L7LPJ4"/>
<keyword evidence="8" id="KW-1185">Reference proteome</keyword>
<evidence type="ECO:0000256" key="4">
    <source>
        <dbReference type="ARBA" id="ARBA00022833"/>
    </source>
</evidence>
<name>A0A0L7LPJ4_OPEBR</name>
<feature type="domain" description="C2H2-type" evidence="6">
    <location>
        <begin position="154"/>
        <end position="181"/>
    </location>
</feature>
<keyword evidence="2" id="KW-0677">Repeat</keyword>
<feature type="domain" description="C2H2-type" evidence="6">
    <location>
        <begin position="125"/>
        <end position="153"/>
    </location>
</feature>
<sequence>MIHQLTEKIYNEIESKSVLVRNKMTINLQGEETGRIKTDLASRDGLEYNVEIKAEENHRIVKNNSDNTLICEICGNSYKSPTMLKTHLKSHTEAQCSLCQKVLKSSNLKTHLRKHTKPTNVYSVFKCNECDYKTGNKEDLKSHMYKTHMKIRPFICKICHKAFYSNKNLIEHCSTHNRDKNMVCDICGERFSYRKTLAYHMRSHLNQRSFICDVCGYIFLTISRRNEHVKRKHGPKQFCCNLLLGTYNMQMEESRTIQKSTQRKKLQNLLCSEQLCGLCFESDDGICIDVDLEIVGDEWSHHLKLAQVFNSIFHESIVGLASNIICSNCTNELIKTYKFIQNSKFTTKLIKSYVNDLESKTKDLFTHLKDTELESNIFIILENDDEDIASRTKTVTEENYKSLPVIDEEQESHHKTITNLQHSLAHNKIYSKSECRFCHIILPEREIKNHLTEVHEESVFICNICSEVYYTLSSLDKHAKITHADQTERFQCIMCLKEIEDSQDHICEFKCPECNDPSCIHFPYLIHYREQVLKESKPECLDCDFVCRKKESLIAHVNRYHLDHHPYTCDKCGQKFHSKTVLRAHIYSHYHNFTCKLCDLNLFSDSALTAHKYLCKDLKRKHACRESPANVDSTEELLQHGKLKHTQEISLCNKKSKSEYHTPRVHSKVHKKTANPVICEQKDEPKEVKKMSLHGPSKCLCKICNIEYDSLRKLGAHNLMHVEPFSTCHVCRKQIIQALFQKHIESHGVVSCNKCEKSFENTNLLKYHQKSHLDDVQCPQCNLTMNPGKLRRHVKSHVVNENPQLKMDKKQKPNIECELCEYITWNSILLECHMNRYHLKIKPYVCHICSKNFIGKHLLKKHLNYHTDNQSVICTICGKKLANSSCLKSHLKLHTGEKNYPCDVCGERFRSSSIMNVHKVKKHSERNAACPLCSSKFYTLGELRRHVIKTHWKKDTKFDPRELKGLENHYHLFHDGRRIRMDDHDVDFYMPC</sequence>
<accession>A0A0L7LPJ4</accession>
<evidence type="ECO:0000256" key="5">
    <source>
        <dbReference type="PROSITE-ProRule" id="PRU00042"/>
    </source>
</evidence>
<dbReference type="PANTHER" id="PTHR24379">
    <property type="entry name" value="KRAB AND ZINC FINGER DOMAIN-CONTAINING"/>
    <property type="match status" value="1"/>
</dbReference>
<dbReference type="Proteomes" id="UP000037510">
    <property type="component" value="Unassembled WGS sequence"/>
</dbReference>
<evidence type="ECO:0000256" key="2">
    <source>
        <dbReference type="ARBA" id="ARBA00022737"/>
    </source>
</evidence>
<evidence type="ECO:0000256" key="3">
    <source>
        <dbReference type="ARBA" id="ARBA00022771"/>
    </source>
</evidence>
<feature type="domain" description="C2H2-type" evidence="6">
    <location>
        <begin position="900"/>
        <end position="928"/>
    </location>
</feature>